<dbReference type="RefSeq" id="WP_156710700.1">
    <property type="nucleotide sequence ID" value="NZ_WPHG01000001.1"/>
</dbReference>
<evidence type="ECO:0000313" key="4">
    <source>
        <dbReference type="Proteomes" id="UP000463224"/>
    </source>
</evidence>
<organism evidence="3 4">
    <name type="scientific">Nitratireductor arenosus</name>
    <dbReference type="NCBI Taxonomy" id="2682096"/>
    <lineage>
        <taxon>Bacteria</taxon>
        <taxon>Pseudomonadati</taxon>
        <taxon>Pseudomonadota</taxon>
        <taxon>Alphaproteobacteria</taxon>
        <taxon>Hyphomicrobiales</taxon>
        <taxon>Phyllobacteriaceae</taxon>
        <taxon>Nitratireductor</taxon>
    </lineage>
</organism>
<protein>
    <submittedName>
        <fullName evidence="3">LLM class flavin-dependent oxidoreductase</fullName>
    </submittedName>
</protein>
<dbReference type="InterPro" id="IPR050564">
    <property type="entry name" value="F420-G6PD/mer"/>
</dbReference>
<dbReference type="SUPFAM" id="SSF51679">
    <property type="entry name" value="Bacterial luciferase-like"/>
    <property type="match status" value="1"/>
</dbReference>
<dbReference type="AlphaFoldDB" id="A0A844QB01"/>
<comment type="caution">
    <text evidence="3">The sequence shown here is derived from an EMBL/GenBank/DDBJ whole genome shotgun (WGS) entry which is preliminary data.</text>
</comment>
<proteinExistence type="predicted"/>
<gene>
    <name evidence="3" type="ORF">GN330_00970</name>
</gene>
<accession>A0A844QB01</accession>
<feature type="domain" description="Luciferase-like" evidence="2">
    <location>
        <begin position="1"/>
        <end position="302"/>
    </location>
</feature>
<dbReference type="Pfam" id="PF00296">
    <property type="entry name" value="Bac_luciferase"/>
    <property type="match status" value="1"/>
</dbReference>
<dbReference type="EMBL" id="WPHG01000001">
    <property type="protein sequence ID" value="MVA95824.1"/>
    <property type="molecule type" value="Genomic_DNA"/>
</dbReference>
<reference evidence="3 4" key="1">
    <citation type="submission" date="2019-12" db="EMBL/GenBank/DDBJ databases">
        <title>Nitratireductor arenosus sp. nov., Isolated from sea sand, Jeju island, South Korea.</title>
        <authorList>
            <person name="Kim W."/>
        </authorList>
    </citation>
    <scope>NUCLEOTIDE SEQUENCE [LARGE SCALE GENOMIC DNA]</scope>
    <source>
        <strain evidence="3 4">CAU 1489</strain>
    </source>
</reference>
<dbReference type="InterPro" id="IPR036661">
    <property type="entry name" value="Luciferase-like_sf"/>
</dbReference>
<evidence type="ECO:0000259" key="2">
    <source>
        <dbReference type="Pfam" id="PF00296"/>
    </source>
</evidence>
<dbReference type="PANTHER" id="PTHR43244:SF1">
    <property type="entry name" value="5,10-METHYLENETETRAHYDROMETHANOPTERIN REDUCTASE"/>
    <property type="match status" value="1"/>
</dbReference>
<dbReference type="InterPro" id="IPR011251">
    <property type="entry name" value="Luciferase-like_dom"/>
</dbReference>
<evidence type="ECO:0000256" key="1">
    <source>
        <dbReference type="ARBA" id="ARBA00023002"/>
    </source>
</evidence>
<dbReference type="Gene3D" id="3.20.20.30">
    <property type="entry name" value="Luciferase-like domain"/>
    <property type="match status" value="1"/>
</dbReference>
<dbReference type="GO" id="GO:0016705">
    <property type="term" value="F:oxidoreductase activity, acting on paired donors, with incorporation or reduction of molecular oxygen"/>
    <property type="evidence" value="ECO:0007669"/>
    <property type="project" value="InterPro"/>
</dbReference>
<dbReference type="PANTHER" id="PTHR43244">
    <property type="match status" value="1"/>
</dbReference>
<sequence>MDFSFCALPRQTAAEVIEMVQRAEDAGIPMVWVPDETFMRDPYVLLGAIAAKTSTIRLGVGIANPYTRHPIQIARAVGTVADLCEGRVVLGIGAGLKPTRKAMAAPDGDFTETTRDAIVAMKAVLAGEHHSVANDVFRFDNAHMEFKPKNPVDIYVATTHPRAFRMAGEVADGVIVGNVGRPDAMRTVTGWIREAAAAAGRPEDAVKIVAWNFALCGEEKSAMYDTIRLITARTIANSHSKVTGILGIDKDEVEKIRAVMRGGATKVGPDLIPDDYIDRIAVIGSAEECRAGIEELAAAGADIFGLRPSLEVLERFDYEAMVHRLWGAVR</sequence>
<dbReference type="Proteomes" id="UP000463224">
    <property type="component" value="Unassembled WGS sequence"/>
</dbReference>
<evidence type="ECO:0000313" key="3">
    <source>
        <dbReference type="EMBL" id="MVA95824.1"/>
    </source>
</evidence>
<keyword evidence="1" id="KW-0560">Oxidoreductase</keyword>
<name>A0A844QB01_9HYPH</name>
<keyword evidence="4" id="KW-1185">Reference proteome</keyword>